<dbReference type="EC" id="3.1.21.2" evidence="7"/>
<evidence type="ECO:0000256" key="4">
    <source>
        <dbReference type="ARBA" id="ARBA00022801"/>
    </source>
</evidence>
<feature type="binding site" evidence="7">
    <location>
        <position position="211"/>
    </location>
    <ligand>
        <name>Zn(2+)</name>
        <dbReference type="ChEBI" id="CHEBI:29105"/>
        <label>2</label>
    </ligand>
</feature>
<dbReference type="GO" id="GO:0003677">
    <property type="term" value="F:DNA binding"/>
    <property type="evidence" value="ECO:0007669"/>
    <property type="project" value="InterPro"/>
</dbReference>
<dbReference type="InterPro" id="IPR018246">
    <property type="entry name" value="AP_endonuc_F2_Zn_BS"/>
</dbReference>
<dbReference type="NCBIfam" id="TIGR00587">
    <property type="entry name" value="nfo"/>
    <property type="match status" value="1"/>
</dbReference>
<comment type="catalytic activity">
    <reaction evidence="7">
        <text>Endonucleolytic cleavage to 5'-phosphooligonucleotide end-products.</text>
        <dbReference type="EC" id="3.1.21.2"/>
    </reaction>
</comment>
<dbReference type="InterPro" id="IPR001719">
    <property type="entry name" value="AP_endonuc_2"/>
</dbReference>
<keyword evidence="2 7" id="KW-0479">Metal-binding</keyword>
<feature type="binding site" evidence="7">
    <location>
        <position position="226"/>
    </location>
    <ligand>
        <name>Zn(2+)</name>
        <dbReference type="ChEBI" id="CHEBI:29105"/>
        <label>3</label>
    </ligand>
</feature>
<comment type="function">
    <text evidence="7">Endonuclease IV plays a role in DNA repair. It cleaves phosphodiester bonds at apurinic or apyrimidinic (AP) sites, generating a 3'-hydroxyl group and a 5'-terminal sugar phosphate.</text>
</comment>
<comment type="caution">
    <text evidence="9">The sequence shown here is derived from an EMBL/GenBank/DDBJ whole genome shotgun (WGS) entry which is preliminary data.</text>
</comment>
<gene>
    <name evidence="7" type="primary">nfo</name>
    <name evidence="9" type="ORF">H8S09_02770</name>
</gene>
<dbReference type="SUPFAM" id="SSF51658">
    <property type="entry name" value="Xylose isomerase-like"/>
    <property type="match status" value="1"/>
</dbReference>
<dbReference type="GO" id="GO:0006284">
    <property type="term" value="P:base-excision repair"/>
    <property type="evidence" value="ECO:0007669"/>
    <property type="project" value="TreeGrafter"/>
</dbReference>
<feature type="binding site" evidence="7">
    <location>
        <position position="142"/>
    </location>
    <ligand>
        <name>Zn(2+)</name>
        <dbReference type="ChEBI" id="CHEBI:29105"/>
        <label>2</label>
    </ligand>
</feature>
<keyword evidence="4 7" id="KW-0378">Hydrolase</keyword>
<evidence type="ECO:0000256" key="2">
    <source>
        <dbReference type="ARBA" id="ARBA00022723"/>
    </source>
</evidence>
<keyword evidence="7" id="KW-0255">Endonuclease</keyword>
<dbReference type="InterPro" id="IPR013022">
    <property type="entry name" value="Xyl_isomerase-like_TIM-brl"/>
</dbReference>
<feature type="binding site" evidence="7">
    <location>
        <position position="67"/>
    </location>
    <ligand>
        <name>Zn(2+)</name>
        <dbReference type="ChEBI" id="CHEBI:29105"/>
        <label>1</label>
    </ligand>
</feature>
<feature type="binding site" evidence="7">
    <location>
        <position position="176"/>
    </location>
    <ligand>
        <name>Zn(2+)</name>
        <dbReference type="ChEBI" id="CHEBI:29105"/>
        <label>2</label>
    </ligand>
</feature>
<name>A0A8I0DSY7_9FIRM</name>
<dbReference type="HAMAP" id="MF_00152">
    <property type="entry name" value="Nfo"/>
    <property type="match status" value="1"/>
</dbReference>
<feature type="binding site" evidence="7">
    <location>
        <position position="107"/>
    </location>
    <ligand>
        <name>Zn(2+)</name>
        <dbReference type="ChEBI" id="CHEBI:29105"/>
        <label>1</label>
    </ligand>
</feature>
<evidence type="ECO:0000256" key="1">
    <source>
        <dbReference type="ARBA" id="ARBA00005340"/>
    </source>
</evidence>
<organism evidence="9 10">
    <name type="scientific">Coprococcus hominis</name>
    <name type="common">ex Liu et al. 2022</name>
    <dbReference type="NCBI Taxonomy" id="2763039"/>
    <lineage>
        <taxon>Bacteria</taxon>
        <taxon>Bacillati</taxon>
        <taxon>Bacillota</taxon>
        <taxon>Clostridia</taxon>
        <taxon>Lachnospirales</taxon>
        <taxon>Lachnospiraceae</taxon>
        <taxon>Coprococcus</taxon>
    </lineage>
</organism>
<dbReference type="FunFam" id="3.20.20.150:FF:000001">
    <property type="entry name" value="Probable endonuclease 4"/>
    <property type="match status" value="1"/>
</dbReference>
<protein>
    <recommendedName>
        <fullName evidence="7">Probable endonuclease 4</fullName>
        <ecNumber evidence="7">3.1.21.2</ecNumber>
    </recommendedName>
    <alternativeName>
        <fullName evidence="7">Endodeoxyribonuclease IV</fullName>
    </alternativeName>
    <alternativeName>
        <fullName evidence="7">Endonuclease IV</fullName>
    </alternativeName>
</protein>
<sequence>MIYIGNHLSSSKGFEAMGKAALKLGANTFAFFTRNPRGGKAKEIDPADAERLRSLMEEHHFGKLVAHAPYTMNVCAAKSDIREFSWNILKDDMERMEYLPGNYYNFHPGAHVGQGAEEAIPVIADALNHAIKPDQSTVVLLETMAGKGSEVGRNFEELERIIELVDCKDKIGVCFDTCHTWDGGYDLVEDLGGVLRTFDQIIGLDRLKAVHLNDSMNVRDSHKDRHQKIGEGEIGAEALKRIVTHPLLAGRLFILETPNDDAGYAREIAMIKSWADESME</sequence>
<dbReference type="GO" id="GO:0008833">
    <property type="term" value="F:deoxyribonuclease IV (phage-T4-induced) activity"/>
    <property type="evidence" value="ECO:0007669"/>
    <property type="project" value="UniProtKB-UniRule"/>
</dbReference>
<evidence type="ECO:0000256" key="6">
    <source>
        <dbReference type="ARBA" id="ARBA00023204"/>
    </source>
</evidence>
<keyword evidence="5 7" id="KW-0862">Zinc</keyword>
<feature type="binding site" evidence="7">
    <location>
        <position position="179"/>
    </location>
    <ligand>
        <name>Zn(2+)</name>
        <dbReference type="ChEBI" id="CHEBI:29105"/>
        <label>3</label>
    </ligand>
</feature>
<dbReference type="PROSITE" id="PS51432">
    <property type="entry name" value="AP_NUCLEASE_F2_4"/>
    <property type="match status" value="1"/>
</dbReference>
<dbReference type="Proteomes" id="UP000615234">
    <property type="component" value="Unassembled WGS sequence"/>
</dbReference>
<comment type="cofactor">
    <cofactor evidence="7">
        <name>Zn(2+)</name>
        <dbReference type="ChEBI" id="CHEBI:29105"/>
    </cofactor>
    <text evidence="7">Binds 3 Zn(2+) ions.</text>
</comment>
<evidence type="ECO:0000256" key="7">
    <source>
        <dbReference type="HAMAP-Rule" id="MF_00152"/>
    </source>
</evidence>
<feature type="binding site" evidence="7">
    <location>
        <position position="142"/>
    </location>
    <ligand>
        <name>Zn(2+)</name>
        <dbReference type="ChEBI" id="CHEBI:29105"/>
        <label>1</label>
    </ligand>
</feature>
<evidence type="ECO:0000259" key="8">
    <source>
        <dbReference type="Pfam" id="PF01261"/>
    </source>
</evidence>
<dbReference type="Pfam" id="PF01261">
    <property type="entry name" value="AP_endonuc_2"/>
    <property type="match status" value="1"/>
</dbReference>
<dbReference type="CDD" id="cd00019">
    <property type="entry name" value="AP2Ec"/>
    <property type="match status" value="1"/>
</dbReference>
<dbReference type="RefSeq" id="WP_186847333.1">
    <property type="nucleotide sequence ID" value="NZ_JACOOX010000002.1"/>
</dbReference>
<dbReference type="PANTHER" id="PTHR21445">
    <property type="entry name" value="ENDONUCLEASE IV ENDODEOXYRIBONUCLEASE IV"/>
    <property type="match status" value="1"/>
</dbReference>
<keyword evidence="10" id="KW-1185">Reference proteome</keyword>
<dbReference type="PANTHER" id="PTHR21445:SF0">
    <property type="entry name" value="APURINIC-APYRIMIDINIC ENDONUCLEASE"/>
    <property type="match status" value="1"/>
</dbReference>
<feature type="domain" description="Xylose isomerase-like TIM barrel" evidence="8">
    <location>
        <begin position="20"/>
        <end position="273"/>
    </location>
</feature>
<dbReference type="EMBL" id="JACOOX010000002">
    <property type="protein sequence ID" value="MBC5661824.1"/>
    <property type="molecule type" value="Genomic_DNA"/>
</dbReference>
<feature type="binding site" evidence="7">
    <location>
        <position position="224"/>
    </location>
    <ligand>
        <name>Zn(2+)</name>
        <dbReference type="ChEBI" id="CHEBI:29105"/>
        <label>3</label>
    </ligand>
</feature>
<comment type="similarity">
    <text evidence="1 7">Belongs to the AP endonuclease 2 family.</text>
</comment>
<feature type="binding site" evidence="7">
    <location>
        <position position="256"/>
    </location>
    <ligand>
        <name>Zn(2+)</name>
        <dbReference type="ChEBI" id="CHEBI:29105"/>
        <label>2</label>
    </ligand>
</feature>
<dbReference type="GO" id="GO:0008270">
    <property type="term" value="F:zinc ion binding"/>
    <property type="evidence" value="ECO:0007669"/>
    <property type="project" value="UniProtKB-UniRule"/>
</dbReference>
<dbReference type="PROSITE" id="PS00730">
    <property type="entry name" value="AP_NUCLEASE_F2_2"/>
    <property type="match status" value="1"/>
</dbReference>
<reference evidence="9 10" key="1">
    <citation type="submission" date="2020-08" db="EMBL/GenBank/DDBJ databases">
        <title>Genome public.</title>
        <authorList>
            <person name="Liu C."/>
            <person name="Sun Q."/>
        </authorList>
    </citation>
    <scope>NUCLEOTIDE SEQUENCE [LARGE SCALE GENOMIC DNA]</scope>
    <source>
        <strain evidence="9 10">NSJ-10</strain>
    </source>
</reference>
<evidence type="ECO:0000313" key="10">
    <source>
        <dbReference type="Proteomes" id="UP000615234"/>
    </source>
</evidence>
<dbReference type="GO" id="GO:0003906">
    <property type="term" value="F:DNA-(apurinic or apyrimidinic site) endonuclease activity"/>
    <property type="evidence" value="ECO:0007669"/>
    <property type="project" value="TreeGrafter"/>
</dbReference>
<evidence type="ECO:0000313" key="9">
    <source>
        <dbReference type="EMBL" id="MBC5661824.1"/>
    </source>
</evidence>
<dbReference type="GO" id="GO:0008081">
    <property type="term" value="F:phosphoric diester hydrolase activity"/>
    <property type="evidence" value="ECO:0007669"/>
    <property type="project" value="TreeGrafter"/>
</dbReference>
<keyword evidence="6 7" id="KW-0234">DNA repair</keyword>
<accession>A0A8I0DSY7</accession>
<proteinExistence type="inferred from homology"/>
<keyword evidence="7" id="KW-0540">Nuclease</keyword>
<evidence type="ECO:0000256" key="5">
    <source>
        <dbReference type="ARBA" id="ARBA00022833"/>
    </source>
</evidence>
<dbReference type="Gene3D" id="3.20.20.150">
    <property type="entry name" value="Divalent-metal-dependent TIM barrel enzymes"/>
    <property type="match status" value="1"/>
</dbReference>
<dbReference type="InterPro" id="IPR036237">
    <property type="entry name" value="Xyl_isomerase-like_sf"/>
</dbReference>
<evidence type="ECO:0000256" key="3">
    <source>
        <dbReference type="ARBA" id="ARBA00022763"/>
    </source>
</evidence>
<dbReference type="AlphaFoldDB" id="A0A8I0DSY7"/>
<dbReference type="SMART" id="SM00518">
    <property type="entry name" value="AP2Ec"/>
    <property type="match status" value="1"/>
</dbReference>
<keyword evidence="3 7" id="KW-0227">DNA damage</keyword>